<dbReference type="RefSeq" id="WP_057782689.1">
    <property type="nucleotide sequence ID" value="NZ_JAGGJQ010000006.1"/>
</dbReference>
<name>A0A9X0YKD0_9FLAO</name>
<feature type="transmembrane region" description="Helical" evidence="1">
    <location>
        <begin position="224"/>
        <end position="242"/>
    </location>
</feature>
<keyword evidence="5" id="KW-1185">Reference proteome</keyword>
<dbReference type="PANTHER" id="PTHR31061:SF24">
    <property type="entry name" value="LD22376P"/>
    <property type="match status" value="1"/>
</dbReference>
<evidence type="ECO:0000313" key="5">
    <source>
        <dbReference type="Proteomes" id="UP001231587"/>
    </source>
</evidence>
<keyword evidence="2" id="KW-0012">Acyltransferase</keyword>
<evidence type="ECO:0000313" key="4">
    <source>
        <dbReference type="Proteomes" id="UP001138672"/>
    </source>
</evidence>
<accession>A0A9X0YKD0</accession>
<feature type="transmembrane region" description="Helical" evidence="1">
    <location>
        <begin position="108"/>
        <end position="128"/>
    </location>
</feature>
<protein>
    <submittedName>
        <fullName evidence="2">Acyltransferase</fullName>
    </submittedName>
</protein>
<dbReference type="GO" id="GO:0016746">
    <property type="term" value="F:acyltransferase activity"/>
    <property type="evidence" value="ECO:0007669"/>
    <property type="project" value="UniProtKB-KW"/>
</dbReference>
<keyword evidence="2" id="KW-0808">Transferase</keyword>
<feature type="transmembrane region" description="Helical" evidence="1">
    <location>
        <begin position="82"/>
        <end position="102"/>
    </location>
</feature>
<sequence>MMASNRLVSLDVLRGITISFMILVNTPGSWSFVYPPLRHAEWHGCTPTDLVFPFFLFIVGVSVWFSFAKYKTKISKPVVLKILKRTLIIFLLGFLLNLFPFFDFEKVRIMGVLQRIALAYGAGAILCLTFKRKPLILVLCLILLGYWGVLYFGAETNPYSLQKNVVRTFDLFVLGEQHIYKGFGVPFDPEGLLSAIPAVGTVIIGYLIGQVISEALTLMSKIKTLSLLGFVLVLLGGVWNVVFPINKALWTSSYVLFTAGLATLLLAALIYIIDLKGFNTWSKPFIHFGTNPLFIFVFSGLYVKTISYLIQVPVDTSGDKISGYTYLFEHVFAVVAGPMNGSLLFALTHIVMFWFICYLLYKNKIFVKI</sequence>
<feature type="transmembrane region" description="Helical" evidence="1">
    <location>
        <begin position="342"/>
        <end position="361"/>
    </location>
</feature>
<feature type="transmembrane region" description="Helical" evidence="1">
    <location>
        <begin position="135"/>
        <end position="154"/>
    </location>
</feature>
<proteinExistence type="predicted"/>
<keyword evidence="1" id="KW-1133">Transmembrane helix</keyword>
<keyword evidence="1" id="KW-0472">Membrane</keyword>
<dbReference type="AlphaFoldDB" id="A0A9X0YKD0"/>
<dbReference type="Proteomes" id="UP001231587">
    <property type="component" value="Unassembled WGS sequence"/>
</dbReference>
<reference evidence="2" key="1">
    <citation type="submission" date="2021-03" db="EMBL/GenBank/DDBJ databases">
        <title>Genomic Encyclopedia of Type Strains, Phase IV (KMG-IV): sequencing the most valuable type-strain genomes for metagenomic binning, comparative biology and taxonomic classification.</title>
        <authorList>
            <person name="Goeker M."/>
        </authorList>
    </citation>
    <scope>NUCLEOTIDE SEQUENCE</scope>
    <source>
        <strain evidence="2">DSM 15523</strain>
        <strain evidence="3 5">DSM 16476</strain>
    </source>
</reference>
<organism evidence="2 4">
    <name type="scientific">Formosa algae</name>
    <dbReference type="NCBI Taxonomy" id="225843"/>
    <lineage>
        <taxon>Bacteria</taxon>
        <taxon>Pseudomonadati</taxon>
        <taxon>Bacteroidota</taxon>
        <taxon>Flavobacteriia</taxon>
        <taxon>Flavobacteriales</taxon>
        <taxon>Flavobacteriaceae</taxon>
        <taxon>Formosa</taxon>
    </lineage>
</organism>
<feature type="transmembrane region" description="Helical" evidence="1">
    <location>
        <begin position="192"/>
        <end position="212"/>
    </location>
</feature>
<feature type="transmembrane region" description="Helical" evidence="1">
    <location>
        <begin position="50"/>
        <end position="70"/>
    </location>
</feature>
<keyword evidence="1" id="KW-0812">Transmembrane</keyword>
<feature type="transmembrane region" description="Helical" evidence="1">
    <location>
        <begin position="285"/>
        <end position="303"/>
    </location>
</feature>
<dbReference type="EMBL" id="JAUSUU010000012">
    <property type="protein sequence ID" value="MDQ0336874.1"/>
    <property type="molecule type" value="Genomic_DNA"/>
</dbReference>
<comment type="caution">
    <text evidence="2">The sequence shown here is derived from an EMBL/GenBank/DDBJ whole genome shotgun (WGS) entry which is preliminary data.</text>
</comment>
<dbReference type="Proteomes" id="UP001138672">
    <property type="component" value="Unassembled WGS sequence"/>
</dbReference>
<evidence type="ECO:0000313" key="3">
    <source>
        <dbReference type="EMBL" id="MDQ0336874.1"/>
    </source>
</evidence>
<evidence type="ECO:0000256" key="1">
    <source>
        <dbReference type="SAM" id="Phobius"/>
    </source>
</evidence>
<dbReference type="EMBL" id="JAGGJQ010000006">
    <property type="protein sequence ID" value="MBP1840382.1"/>
    <property type="molecule type" value="Genomic_DNA"/>
</dbReference>
<evidence type="ECO:0000313" key="2">
    <source>
        <dbReference type="EMBL" id="MBP1840382.1"/>
    </source>
</evidence>
<gene>
    <name evidence="2" type="ORF">J2Z56_002310</name>
    <name evidence="3" type="ORF">J2Z57_003333</name>
</gene>
<feature type="transmembrane region" description="Helical" evidence="1">
    <location>
        <begin position="12"/>
        <end position="30"/>
    </location>
</feature>
<dbReference type="OrthoDB" id="9788724at2"/>
<feature type="transmembrane region" description="Helical" evidence="1">
    <location>
        <begin position="254"/>
        <end position="273"/>
    </location>
</feature>
<dbReference type="PANTHER" id="PTHR31061">
    <property type="entry name" value="LD22376P"/>
    <property type="match status" value="1"/>
</dbReference>